<dbReference type="GO" id="GO:0043565">
    <property type="term" value="F:sequence-specific DNA binding"/>
    <property type="evidence" value="ECO:0007669"/>
    <property type="project" value="InterPro"/>
</dbReference>
<keyword evidence="10" id="KW-0238">DNA-binding</keyword>
<dbReference type="GO" id="GO:0003700">
    <property type="term" value="F:DNA-binding transcription factor activity"/>
    <property type="evidence" value="ECO:0007669"/>
    <property type="project" value="InterPro"/>
</dbReference>
<dbReference type="InterPro" id="IPR009057">
    <property type="entry name" value="Homeodomain-like_sf"/>
</dbReference>
<dbReference type="Pfam" id="PF00512">
    <property type="entry name" value="HisKA"/>
    <property type="match status" value="1"/>
</dbReference>
<dbReference type="Gene3D" id="2.130.10.10">
    <property type="entry name" value="YVTN repeat-like/Quinoprotein amine dehydrogenase"/>
    <property type="match status" value="2"/>
</dbReference>
<feature type="transmembrane region" description="Helical" evidence="13">
    <location>
        <begin position="16"/>
        <end position="35"/>
    </location>
</feature>
<dbReference type="InterPro" id="IPR004358">
    <property type="entry name" value="Sig_transdc_His_kin-like_C"/>
</dbReference>
<dbReference type="Gene3D" id="3.30.565.10">
    <property type="entry name" value="Histidine kinase-like ATPase, C-terminal domain"/>
    <property type="match status" value="1"/>
</dbReference>
<dbReference type="KEGG" id="bhl:Bache_3257"/>
<evidence type="ECO:0000256" key="3">
    <source>
        <dbReference type="ARBA" id="ARBA00022553"/>
    </source>
</evidence>
<dbReference type="Pfam" id="PF07495">
    <property type="entry name" value="Y_Y_Y"/>
    <property type="match status" value="1"/>
</dbReference>
<dbReference type="PANTHER" id="PTHR43547:SF2">
    <property type="entry name" value="HYBRID SIGNAL TRANSDUCTION HISTIDINE KINASE C"/>
    <property type="match status" value="1"/>
</dbReference>
<reference evidence="17 18" key="2">
    <citation type="journal article" date="2011" name="Stand. Genomic Sci.">
        <title>Complete genome sequence of Bacteroides helcogenes type strain (P 36-108).</title>
        <authorList>
            <person name="Pati A."/>
            <person name="Gronow S."/>
            <person name="Zeytun A."/>
            <person name="Lapidus A."/>
            <person name="Nolan M."/>
            <person name="Hammon N."/>
            <person name="Deshpande S."/>
            <person name="Cheng J.F."/>
            <person name="Tapia R."/>
            <person name="Han C."/>
            <person name="Goodwin L."/>
            <person name="Pitluck S."/>
            <person name="Liolios K."/>
            <person name="Pagani I."/>
            <person name="Ivanova N."/>
            <person name="Mavromatis K."/>
            <person name="Chen A."/>
            <person name="Palaniappan K."/>
            <person name="Land M."/>
            <person name="Hauser L."/>
            <person name="Chang Y.J."/>
            <person name="Jeffries C.D."/>
            <person name="Detter J.C."/>
            <person name="Brambilla E."/>
            <person name="Rohde M."/>
            <person name="Goker M."/>
            <person name="Woyke T."/>
            <person name="Bristow J."/>
            <person name="Eisen J.A."/>
            <person name="Markowitz V."/>
            <person name="Hugenholtz P."/>
            <person name="Kyrpides N.C."/>
            <person name="Klenk H.P."/>
            <person name="Lucas S."/>
        </authorList>
    </citation>
    <scope>NUCLEOTIDE SEQUENCE [LARGE SCALE GENOMIC DNA]</scope>
    <source>
        <strain evidence="18">ATCC 35417 / DSM 20613 / JCM 6297 / CCUG 15421 / P 36-108</strain>
    </source>
</reference>
<dbReference type="InterPro" id="IPR011110">
    <property type="entry name" value="Reg_prop"/>
</dbReference>
<keyword evidence="9" id="KW-0805">Transcription regulation</keyword>
<dbReference type="GO" id="GO:0000155">
    <property type="term" value="F:phosphorelay sensor kinase activity"/>
    <property type="evidence" value="ECO:0007669"/>
    <property type="project" value="InterPro"/>
</dbReference>
<dbReference type="PROSITE" id="PS00175">
    <property type="entry name" value="PG_MUTASE"/>
    <property type="match status" value="1"/>
</dbReference>
<evidence type="ECO:0000256" key="7">
    <source>
        <dbReference type="ARBA" id="ARBA00022840"/>
    </source>
</evidence>
<gene>
    <name evidence="17" type="ordered locus">Bache_3257</name>
</gene>
<keyword evidence="8" id="KW-0902">Two-component regulatory system</keyword>
<dbReference type="PATRIC" id="fig|693979.3.peg.3421"/>
<name>E6SSC9_BACT6</name>
<evidence type="ECO:0000259" key="16">
    <source>
        <dbReference type="PROSITE" id="PS50110"/>
    </source>
</evidence>
<dbReference type="InterPro" id="IPR001345">
    <property type="entry name" value="PG/BPGM_mutase_AS"/>
</dbReference>
<dbReference type="InterPro" id="IPR013783">
    <property type="entry name" value="Ig-like_fold"/>
</dbReference>
<dbReference type="InterPro" id="IPR011123">
    <property type="entry name" value="Y_Y_Y"/>
</dbReference>
<dbReference type="Gene3D" id="2.60.40.10">
    <property type="entry name" value="Immunoglobulins"/>
    <property type="match status" value="1"/>
</dbReference>
<dbReference type="InterPro" id="IPR001789">
    <property type="entry name" value="Sig_transdc_resp-reg_receiver"/>
</dbReference>
<dbReference type="Pfam" id="PF00072">
    <property type="entry name" value="Response_reg"/>
    <property type="match status" value="1"/>
</dbReference>
<dbReference type="STRING" id="693979.Bache_3257"/>
<dbReference type="InterPro" id="IPR011047">
    <property type="entry name" value="Quinoprotein_ADH-like_sf"/>
</dbReference>
<dbReference type="PRINTS" id="PR00344">
    <property type="entry name" value="BCTRLSENSOR"/>
</dbReference>
<comment type="catalytic activity">
    <reaction evidence="1">
        <text>ATP + protein L-histidine = ADP + protein N-phospho-L-histidine.</text>
        <dbReference type="EC" id="2.7.13.3"/>
    </reaction>
</comment>
<dbReference type="InterPro" id="IPR011006">
    <property type="entry name" value="CheY-like_superfamily"/>
</dbReference>
<evidence type="ECO:0000256" key="8">
    <source>
        <dbReference type="ARBA" id="ARBA00023012"/>
    </source>
</evidence>
<dbReference type="InterPro" id="IPR018062">
    <property type="entry name" value="HTH_AraC-typ_CS"/>
</dbReference>
<dbReference type="eggNOG" id="COG3292">
    <property type="taxonomic scope" value="Bacteria"/>
</dbReference>
<proteinExistence type="predicted"/>
<feature type="domain" description="Histidine kinase" evidence="15">
    <location>
        <begin position="851"/>
        <end position="1068"/>
    </location>
</feature>
<organism evidence="17 18">
    <name type="scientific">Bacteroides helcogenes (strain ATCC 35417 / DSM 20613 / JCM 6297 / CCUG 15421 / P 36-108)</name>
    <dbReference type="NCBI Taxonomy" id="693979"/>
    <lineage>
        <taxon>Bacteria</taxon>
        <taxon>Pseudomonadati</taxon>
        <taxon>Bacteroidota</taxon>
        <taxon>Bacteroidia</taxon>
        <taxon>Bacteroidales</taxon>
        <taxon>Bacteroidaceae</taxon>
        <taxon>Bacteroides</taxon>
    </lineage>
</organism>
<dbReference type="eggNOG" id="COG0745">
    <property type="taxonomic scope" value="Bacteria"/>
</dbReference>
<evidence type="ECO:0000256" key="6">
    <source>
        <dbReference type="ARBA" id="ARBA00022777"/>
    </source>
</evidence>
<dbReference type="EC" id="2.7.13.3" evidence="2"/>
<keyword evidence="13" id="KW-0812">Transmembrane</keyword>
<evidence type="ECO:0000256" key="13">
    <source>
        <dbReference type="SAM" id="Phobius"/>
    </source>
</evidence>
<dbReference type="InterPro" id="IPR036890">
    <property type="entry name" value="HATPase_C_sf"/>
</dbReference>
<dbReference type="HOGENOM" id="CLU_000445_28_1_10"/>
<dbReference type="PROSITE" id="PS01124">
    <property type="entry name" value="HTH_ARAC_FAMILY_2"/>
    <property type="match status" value="1"/>
</dbReference>
<dbReference type="FunFam" id="3.30.565.10:FF:000037">
    <property type="entry name" value="Hybrid sensor histidine kinase/response regulator"/>
    <property type="match status" value="1"/>
</dbReference>
<keyword evidence="4" id="KW-0808">Transferase</keyword>
<reference key="1">
    <citation type="submission" date="2010-11" db="EMBL/GenBank/DDBJ databases">
        <title>The complete genome of Bacteroides helcogenes P 36-108.</title>
        <authorList>
            <consortium name="US DOE Joint Genome Institute (JGI-PGF)"/>
            <person name="Lucas S."/>
            <person name="Copeland A."/>
            <person name="Lapidus A."/>
            <person name="Bruce D."/>
            <person name="Goodwin L."/>
            <person name="Pitluck S."/>
            <person name="Kyrpides N."/>
            <person name="Mavromatis K."/>
            <person name="Ivanova N."/>
            <person name="Zeytun A."/>
            <person name="Brettin T."/>
            <person name="Detter J.C."/>
            <person name="Tapia R."/>
            <person name="Han C."/>
            <person name="Land M."/>
            <person name="Hauser L."/>
            <person name="Markowitz V."/>
            <person name="Cheng J.-F."/>
            <person name="Hugenholtz P."/>
            <person name="Woyke T."/>
            <person name="Wu D."/>
            <person name="Gronow S."/>
            <person name="Wellnitz S."/>
            <person name="Brambilla E."/>
            <person name="Klenk H.-P."/>
            <person name="Eisen J.A."/>
        </authorList>
    </citation>
    <scope>NUCLEOTIDE SEQUENCE</scope>
    <source>
        <strain>P 36-108</strain>
    </source>
</reference>
<evidence type="ECO:0000259" key="14">
    <source>
        <dbReference type="PROSITE" id="PS01124"/>
    </source>
</evidence>
<dbReference type="InterPro" id="IPR005467">
    <property type="entry name" value="His_kinase_dom"/>
</dbReference>
<dbReference type="PROSITE" id="PS00041">
    <property type="entry name" value="HTH_ARAC_FAMILY_1"/>
    <property type="match status" value="1"/>
</dbReference>
<dbReference type="InterPro" id="IPR018060">
    <property type="entry name" value="HTH_AraC"/>
</dbReference>
<dbReference type="SUPFAM" id="SSF50998">
    <property type="entry name" value="Quinoprotein alcohol dehydrogenase-like"/>
    <property type="match status" value="1"/>
</dbReference>
<feature type="domain" description="Response regulatory" evidence="16">
    <location>
        <begin position="1106"/>
        <end position="1221"/>
    </location>
</feature>
<dbReference type="PROSITE" id="PS50110">
    <property type="entry name" value="RESPONSE_REGULATORY"/>
    <property type="match status" value="1"/>
</dbReference>
<keyword evidence="5" id="KW-0547">Nucleotide-binding</keyword>
<keyword evidence="3 12" id="KW-0597">Phosphoprotein</keyword>
<dbReference type="Gene3D" id="1.10.287.130">
    <property type="match status" value="1"/>
</dbReference>
<dbReference type="SMART" id="SM00387">
    <property type="entry name" value="HATPase_c"/>
    <property type="match status" value="1"/>
</dbReference>
<dbReference type="InterPro" id="IPR036097">
    <property type="entry name" value="HisK_dim/P_sf"/>
</dbReference>
<dbReference type="SMART" id="SM00388">
    <property type="entry name" value="HisKA"/>
    <property type="match status" value="1"/>
</dbReference>
<evidence type="ECO:0000259" key="15">
    <source>
        <dbReference type="PROSITE" id="PS50109"/>
    </source>
</evidence>
<dbReference type="eggNOG" id="COG2205">
    <property type="taxonomic scope" value="Bacteria"/>
</dbReference>
<evidence type="ECO:0000313" key="18">
    <source>
        <dbReference type="Proteomes" id="UP000008630"/>
    </source>
</evidence>
<dbReference type="CDD" id="cd00082">
    <property type="entry name" value="HisKA"/>
    <property type="match status" value="1"/>
</dbReference>
<keyword evidence="6 17" id="KW-0418">Kinase</keyword>
<keyword evidence="11" id="KW-0804">Transcription</keyword>
<dbReference type="Pfam" id="PF02518">
    <property type="entry name" value="HATPase_c"/>
    <property type="match status" value="1"/>
</dbReference>
<dbReference type="SUPFAM" id="SSF46689">
    <property type="entry name" value="Homeodomain-like"/>
    <property type="match status" value="1"/>
</dbReference>
<dbReference type="Gene3D" id="1.10.10.60">
    <property type="entry name" value="Homeodomain-like"/>
    <property type="match status" value="1"/>
</dbReference>
<dbReference type="InterPro" id="IPR015943">
    <property type="entry name" value="WD40/YVTN_repeat-like_dom_sf"/>
</dbReference>
<evidence type="ECO:0000256" key="10">
    <source>
        <dbReference type="ARBA" id="ARBA00023125"/>
    </source>
</evidence>
<dbReference type="FunFam" id="2.60.40.10:FF:000791">
    <property type="entry name" value="Two-component system sensor histidine kinase/response regulator"/>
    <property type="match status" value="1"/>
</dbReference>
<evidence type="ECO:0000256" key="4">
    <source>
        <dbReference type="ARBA" id="ARBA00022679"/>
    </source>
</evidence>
<dbReference type="GO" id="GO:0005524">
    <property type="term" value="F:ATP binding"/>
    <property type="evidence" value="ECO:0007669"/>
    <property type="project" value="UniProtKB-KW"/>
</dbReference>
<dbReference type="PANTHER" id="PTHR43547">
    <property type="entry name" value="TWO-COMPONENT HISTIDINE KINASE"/>
    <property type="match status" value="1"/>
</dbReference>
<accession>E6SSC9</accession>
<dbReference type="Pfam" id="PF07494">
    <property type="entry name" value="Reg_prop"/>
    <property type="match status" value="3"/>
</dbReference>
<dbReference type="InterPro" id="IPR003594">
    <property type="entry name" value="HATPase_dom"/>
</dbReference>
<dbReference type="Pfam" id="PF12833">
    <property type="entry name" value="HTH_18"/>
    <property type="match status" value="1"/>
</dbReference>
<dbReference type="Gene3D" id="3.40.50.2300">
    <property type="match status" value="1"/>
</dbReference>
<dbReference type="SUPFAM" id="SSF63829">
    <property type="entry name" value="Calcium-dependent phosphotriesterase"/>
    <property type="match status" value="1"/>
</dbReference>
<feature type="modified residue" description="4-aspartylphosphate" evidence="12">
    <location>
        <position position="1154"/>
    </location>
</feature>
<keyword evidence="7" id="KW-0067">ATP-binding</keyword>
<evidence type="ECO:0000256" key="12">
    <source>
        <dbReference type="PROSITE-ProRule" id="PRU00169"/>
    </source>
</evidence>
<dbReference type="SUPFAM" id="SSF52172">
    <property type="entry name" value="CheY-like"/>
    <property type="match status" value="1"/>
</dbReference>
<feature type="transmembrane region" description="Helical" evidence="13">
    <location>
        <begin position="808"/>
        <end position="830"/>
    </location>
</feature>
<evidence type="ECO:0000256" key="1">
    <source>
        <dbReference type="ARBA" id="ARBA00000085"/>
    </source>
</evidence>
<keyword evidence="13" id="KW-1133">Transmembrane helix</keyword>
<protein>
    <recommendedName>
        <fullName evidence="2">histidine kinase</fullName>
        <ecNumber evidence="2">2.7.13.3</ecNumber>
    </recommendedName>
</protein>
<sequence length="1351" mass="151605">MTKYFLNIHTFTKHLPASYLLLTFSLPAPCVFPLYRHGENTENVRRRYGFGMILTGLVLFLLCPTVFAGSFRSLSIKEGLASRQVFQINKDSAGYIWAYTRAGMDRYDGNEIKHYRLGETVDFKNYILSATIMTLDRTGNVWVALKNGMVYSYDRQTDAFRLRVDLTQLQSLPILYNILFDKDNRLWLCLSNGVYSWEEGVGLIPAALQGKLVNCMVQVNEGLFFAGTGKGVWQLTKVVGKQSFHVKKVALPGEMNVECLYSWENKLFIGTFADGAFVLDRTAGEVRSLGDFVPHVPIRTFEKTPDNSLLIAADGAGMLRIDAATGQLLKHYMTDEDDDRGLNGNTVSDICVDGQGGVWISTTTNGISYLDPAMPDVRRIRHEKNNANSLKSDHVNVLLQDSEGDLWYGTNEGVSLYRPASRKWTHFLGGTGSGGSVVLALAEDSGGNMWVGGYGIGVYCISKKTGWVRKLEKRNAHRDKGVATDYIYAIHAEGDCLWLGGIEGEFTRYNMRADSYTYYPIHCVGDIKPGKDGTLLLAGCDGLAVFDKATGKARWQRQFGNFTLHYPIRCLTQSSAGDIWMATDGEGLICFNPDKQTSRVYTTADGLASNSVNSLLEDNGGSIWFNTEKELYCLDLSRGIIVNANDFLDVSWGYYNPNAAFRLSDGHLAWGTAEGVVVFSPSLDLESHGSAELIFTDFKLLYESVKAGMKGSLLTTNINDTRRIILKYDQNSFSISFSAIDFTSPHRIRYEYMLDGYNKEWERSNSVRSVNYMNLSPGKYLFRLRAFDKYTGRQIGERVLEVVISRPYWFSWWAILLYLAVASVFAYMLVQNWRHKLNEDRIKDKIRSFVSIAHDIRTPVTLIKAPLNELEAQEGLPEESRRTLGVAVRNVEKLMAMIAQLIDLQRKERQAEKCLEVSCYHIEDYLKEKIAEFRLIALQKGVKLQLEVEPGMDEVWMDREKMDHIIDNLLSNALKYTENGAISVRTKTAKKQWSIEVSDTGIGIPKEEQGNIFHEFYRARNAANVEESGSGVGLMITRRIVKQHSGSISFSSVEGEGSTFTVSFPQRIKSSVAVESKDDIEETSAAETSVMEKDIRKKNKPAGKNVLLLVEDDEDMREYLTGSLSAEYEVVGVPDGGKALALAKDINPDIIISDIVMPVLEGDELCRILKSSVDTSHIPVILLTALSERENIIFGLEAGANDYIIKPFDLAVLKARIKNILQNRQHLRELVLSMGKVVDEAEYTSQLDKAFLEKVMAIITEEMSNSELTIDDFCMALGMSRTAVFNKMKTLTGQGPNDFIRIVRLNKSREFLGTRKYTIGEVSTMVGFSDPKYFSTCFKRQFGISPSKVLN</sequence>
<dbReference type="InterPro" id="IPR003661">
    <property type="entry name" value="HisK_dim/P_dom"/>
</dbReference>
<feature type="domain" description="HTH araC/xylS-type" evidence="14">
    <location>
        <begin position="1253"/>
        <end position="1351"/>
    </location>
</feature>
<keyword evidence="18" id="KW-1185">Reference proteome</keyword>
<feature type="transmembrane region" description="Helical" evidence="13">
    <location>
        <begin position="47"/>
        <end position="67"/>
    </location>
</feature>
<dbReference type="SMART" id="SM00448">
    <property type="entry name" value="REC"/>
    <property type="match status" value="1"/>
</dbReference>
<keyword evidence="13" id="KW-0472">Membrane</keyword>
<dbReference type="Proteomes" id="UP000008630">
    <property type="component" value="Chromosome"/>
</dbReference>
<evidence type="ECO:0000256" key="5">
    <source>
        <dbReference type="ARBA" id="ARBA00022741"/>
    </source>
</evidence>
<dbReference type="SMART" id="SM00342">
    <property type="entry name" value="HTH_ARAC"/>
    <property type="match status" value="1"/>
</dbReference>
<evidence type="ECO:0000256" key="11">
    <source>
        <dbReference type="ARBA" id="ARBA00023163"/>
    </source>
</evidence>
<evidence type="ECO:0000256" key="9">
    <source>
        <dbReference type="ARBA" id="ARBA00023015"/>
    </source>
</evidence>
<evidence type="ECO:0000313" key="17">
    <source>
        <dbReference type="EMBL" id="ADV45180.1"/>
    </source>
</evidence>
<dbReference type="EMBL" id="CP002352">
    <property type="protein sequence ID" value="ADV45180.1"/>
    <property type="molecule type" value="Genomic_DNA"/>
</dbReference>
<dbReference type="SUPFAM" id="SSF55874">
    <property type="entry name" value="ATPase domain of HSP90 chaperone/DNA topoisomerase II/histidine kinase"/>
    <property type="match status" value="1"/>
</dbReference>
<dbReference type="SUPFAM" id="SSF47384">
    <property type="entry name" value="Homodimeric domain of signal transducing histidine kinase"/>
    <property type="match status" value="1"/>
</dbReference>
<dbReference type="PROSITE" id="PS50109">
    <property type="entry name" value="HIS_KIN"/>
    <property type="match status" value="1"/>
</dbReference>
<evidence type="ECO:0000256" key="2">
    <source>
        <dbReference type="ARBA" id="ARBA00012438"/>
    </source>
</evidence>